<dbReference type="Proteomes" id="UP000182624">
    <property type="component" value="Unassembled WGS sequence"/>
</dbReference>
<dbReference type="OrthoDB" id="9810303at2"/>
<evidence type="ECO:0000313" key="3">
    <source>
        <dbReference type="Proteomes" id="UP000182624"/>
    </source>
</evidence>
<dbReference type="InterPro" id="IPR029044">
    <property type="entry name" value="Nucleotide-diphossugar_trans"/>
</dbReference>
<feature type="domain" description="Glycosyltransferase 2-like" evidence="1">
    <location>
        <begin position="7"/>
        <end position="92"/>
    </location>
</feature>
<organism evidence="2 3">
    <name type="scientific">Butyrivibrio proteoclasticus</name>
    <dbReference type="NCBI Taxonomy" id="43305"/>
    <lineage>
        <taxon>Bacteria</taxon>
        <taxon>Bacillati</taxon>
        <taxon>Bacillota</taxon>
        <taxon>Clostridia</taxon>
        <taxon>Lachnospirales</taxon>
        <taxon>Lachnospiraceae</taxon>
        <taxon>Butyrivibrio</taxon>
    </lineage>
</organism>
<keyword evidence="3" id="KW-1185">Reference proteome</keyword>
<dbReference type="Pfam" id="PF00535">
    <property type="entry name" value="Glycos_transf_2"/>
    <property type="match status" value="1"/>
</dbReference>
<dbReference type="InterPro" id="IPR001173">
    <property type="entry name" value="Glyco_trans_2-like"/>
</dbReference>
<dbReference type="EMBL" id="FOXO01000001">
    <property type="protein sequence ID" value="SFP33578.1"/>
    <property type="molecule type" value="Genomic_DNA"/>
</dbReference>
<dbReference type="SUPFAM" id="SSF53448">
    <property type="entry name" value="Nucleotide-diphospho-sugar transferases"/>
    <property type="match status" value="1"/>
</dbReference>
<dbReference type="RefSeq" id="WP_074882660.1">
    <property type="nucleotide sequence ID" value="NZ_FOXO01000001.1"/>
</dbReference>
<gene>
    <name evidence="2" type="ORF">SAMN04487928_1019</name>
</gene>
<accession>A0A1I5PHI7</accession>
<reference evidence="3" key="1">
    <citation type="submission" date="2016-10" db="EMBL/GenBank/DDBJ databases">
        <authorList>
            <person name="Varghese N."/>
            <person name="Submissions S."/>
        </authorList>
    </citation>
    <scope>NUCLEOTIDE SEQUENCE [LARGE SCALE GENOMIC DNA]</scope>
    <source>
        <strain evidence="3">P18</strain>
    </source>
</reference>
<evidence type="ECO:0000313" key="2">
    <source>
        <dbReference type="EMBL" id="SFP33578.1"/>
    </source>
</evidence>
<keyword evidence="2" id="KW-0808">Transferase</keyword>
<evidence type="ECO:0000259" key="1">
    <source>
        <dbReference type="Pfam" id="PF00535"/>
    </source>
</evidence>
<sequence length="314" mass="36431">MKKPFFTIIVVSYNPGKRIIGTIESIKKQTYDSYRVLIKDGMSTDGSIDMLREKYGISREGRDAEGKITLVESCDNGIYHAMNIAVSYLEEKIIDARGRYRDEQTDGVRILRAGEAPSYIYFLNCGDEFRDENVLQNVHDFIVSRQEKEGTTLPTIFYGDIFDQTTGNRIPSNPHIDDYACYRNVPSHQACFYDERLMFDNHFDLKYKVRADYEQFLRCFYREKAVTDYMGITIANYEGGGYSAQNKKISEEERKEIIKHYLTGAQIRKYDFLRVVTLAGFRTFLDSNKVTSKGYNLVKNAIYNARGKREDKKN</sequence>
<protein>
    <submittedName>
        <fullName evidence="2">Glycosyltransferase involved in cell wall bisynthesis</fullName>
    </submittedName>
</protein>
<dbReference type="AlphaFoldDB" id="A0A1I5PHI7"/>
<dbReference type="GO" id="GO:0016740">
    <property type="term" value="F:transferase activity"/>
    <property type="evidence" value="ECO:0007669"/>
    <property type="project" value="UniProtKB-KW"/>
</dbReference>
<proteinExistence type="predicted"/>
<dbReference type="Gene3D" id="3.90.550.10">
    <property type="entry name" value="Spore Coat Polysaccharide Biosynthesis Protein SpsA, Chain A"/>
    <property type="match status" value="1"/>
</dbReference>
<name>A0A1I5PHI7_9FIRM</name>